<organism evidence="1 2">
    <name type="scientific">Serratia marcescens</name>
    <dbReference type="NCBI Taxonomy" id="615"/>
    <lineage>
        <taxon>Bacteria</taxon>
        <taxon>Pseudomonadati</taxon>
        <taxon>Pseudomonadota</taxon>
        <taxon>Gammaproteobacteria</taxon>
        <taxon>Enterobacterales</taxon>
        <taxon>Yersiniaceae</taxon>
        <taxon>Serratia</taxon>
    </lineage>
</organism>
<evidence type="ECO:0000313" key="2">
    <source>
        <dbReference type="Proteomes" id="UP000247823"/>
    </source>
</evidence>
<reference evidence="1 2" key="2">
    <citation type="submission" date="2018-06" db="EMBL/GenBank/DDBJ databases">
        <title>Serratia marcescens genome sequencing and assembly.</title>
        <authorList>
            <person name="Martins R.C.R."/>
            <person name="Perdigao-Neto L.V."/>
            <person name="Costa S.F."/>
            <person name="Levin A.S.S."/>
        </authorList>
    </citation>
    <scope>NUCLEOTIDE SEQUENCE [LARGE SCALE GENOMIC DNA]</scope>
    <source>
        <strain evidence="1 2">1283</strain>
    </source>
</reference>
<protein>
    <submittedName>
        <fullName evidence="1">Uncharacterized protein</fullName>
    </submittedName>
</protein>
<dbReference type="Pfam" id="PF11739">
    <property type="entry name" value="YdbH-like"/>
    <property type="match status" value="1"/>
</dbReference>
<dbReference type="EMBL" id="QJQB01000645">
    <property type="protein sequence ID" value="PYA54108.1"/>
    <property type="molecule type" value="Genomic_DNA"/>
</dbReference>
<sequence>MKVFIGTVAGCAILVLALWQTLPRWLPGVLSHWLPAGSRLELQGNLHWRQGGLALAGARFTAQDCLLANVGPTRLAYHQGRWQLSSDKV</sequence>
<evidence type="ECO:0000313" key="1">
    <source>
        <dbReference type="EMBL" id="PYA54108.1"/>
    </source>
</evidence>
<comment type="caution">
    <text evidence="1">The sequence shown here is derived from an EMBL/GenBank/DDBJ whole genome shotgun (WGS) entry which is preliminary data.</text>
</comment>
<name>A0ABX5N4C1_SERMA</name>
<gene>
    <name evidence="1" type="ORF">DMW51_28705</name>
</gene>
<dbReference type="InterPro" id="IPR021730">
    <property type="entry name" value="YdbH"/>
</dbReference>
<accession>A0ABX5N4C1</accession>
<feature type="non-terminal residue" evidence="1">
    <location>
        <position position="89"/>
    </location>
</feature>
<reference evidence="2" key="1">
    <citation type="submission" date="2018-06" db="EMBL/GenBank/DDBJ databases">
        <title>Serratia marcescens genome sequencing and assembly.</title>
        <authorList>
            <person name="Martins R.C."/>
            <person name="Perdigao-Neto L.V."/>
            <person name="Costa S.F."/>
            <person name="Levin A.S.S."/>
        </authorList>
    </citation>
    <scope>NUCLEOTIDE SEQUENCE [LARGE SCALE GENOMIC DNA]</scope>
    <source>
        <strain evidence="2">1283</strain>
    </source>
</reference>
<keyword evidence="2" id="KW-1185">Reference proteome</keyword>
<proteinExistence type="predicted"/>
<dbReference type="Proteomes" id="UP000247823">
    <property type="component" value="Unassembled WGS sequence"/>
</dbReference>